<evidence type="ECO:0000256" key="2">
    <source>
        <dbReference type="PROSITE-ProRule" id="PRU00335"/>
    </source>
</evidence>
<dbReference type="EMBL" id="CVLB01000001">
    <property type="protein sequence ID" value="CRF31605.1"/>
    <property type="molecule type" value="Genomic_DNA"/>
</dbReference>
<dbReference type="Pfam" id="PF00440">
    <property type="entry name" value="TetR_N"/>
    <property type="match status" value="1"/>
</dbReference>
<protein>
    <recommendedName>
        <fullName evidence="3">HTH tetR-type domain-containing protein</fullName>
    </recommendedName>
</protein>
<dbReference type="GO" id="GO:0003677">
    <property type="term" value="F:DNA binding"/>
    <property type="evidence" value="ECO:0007669"/>
    <property type="project" value="UniProtKB-UniRule"/>
</dbReference>
<dbReference type="Proteomes" id="UP000043763">
    <property type="component" value="Unassembled WGS sequence"/>
</dbReference>
<keyword evidence="5" id="KW-1185">Reference proteome</keyword>
<dbReference type="AlphaFoldDB" id="A0A0G4K4E0"/>
<evidence type="ECO:0000313" key="4">
    <source>
        <dbReference type="EMBL" id="CRF31605.1"/>
    </source>
</evidence>
<accession>A0A0G4K4E0</accession>
<dbReference type="Gene3D" id="1.10.10.60">
    <property type="entry name" value="Homeodomain-like"/>
    <property type="match status" value="1"/>
</dbReference>
<feature type="DNA-binding region" description="H-T-H motif" evidence="2">
    <location>
        <begin position="84"/>
        <end position="103"/>
    </location>
</feature>
<evidence type="ECO:0000259" key="3">
    <source>
        <dbReference type="PROSITE" id="PS50977"/>
    </source>
</evidence>
<dbReference type="InterPro" id="IPR009057">
    <property type="entry name" value="Homeodomain-like_sf"/>
</dbReference>
<keyword evidence="1 2" id="KW-0238">DNA-binding</keyword>
<reference evidence="5" key="1">
    <citation type="submission" date="2015-04" db="EMBL/GenBank/DDBJ databases">
        <authorList>
            <person name="Mushtaq Mamoona"/>
        </authorList>
    </citation>
    <scope>NUCLEOTIDE SEQUENCE [LARGE SCALE GENOMIC DNA]</scope>
    <source>
        <strain evidence="5">AN4859/03</strain>
    </source>
</reference>
<sequence>MHIKTVNFSIQNILTIKTNCNNIDFTNKNDIYVVFIFILIFQIRGEHQNNTMPKVNQEYFENKRKIILDAAIRVFFKKPAYSVKMKDIVKESGLSQGGVYKYYSNIDEIVIALINSNKTEVNPRDIIENFYDEPEKAIFELFNAFRKFFFITAKEFGKIMFELQAMFFNSKERMQKLKDNINKDLVLNYWFSELLIFIDKKIDEKYFNPVIDPQDIYMQMIVAASGIGNELILNKYYNLDRKLYYYKGDEKDIVHEEAERTLDVNLDNLIDTLYKTLLLLLGSKNIHKYSFKK</sequence>
<evidence type="ECO:0000256" key="1">
    <source>
        <dbReference type="ARBA" id="ARBA00023125"/>
    </source>
</evidence>
<dbReference type="PROSITE" id="PS50977">
    <property type="entry name" value="HTH_TETR_2"/>
    <property type="match status" value="1"/>
</dbReference>
<proteinExistence type="predicted"/>
<evidence type="ECO:0000313" key="5">
    <source>
        <dbReference type="Proteomes" id="UP000043763"/>
    </source>
</evidence>
<dbReference type="InterPro" id="IPR001647">
    <property type="entry name" value="HTH_TetR"/>
</dbReference>
<organism evidence="4 5">
    <name type="scientific">Brachyspira suanatina</name>
    <dbReference type="NCBI Taxonomy" id="381802"/>
    <lineage>
        <taxon>Bacteria</taxon>
        <taxon>Pseudomonadati</taxon>
        <taxon>Spirochaetota</taxon>
        <taxon>Spirochaetia</taxon>
        <taxon>Brachyspirales</taxon>
        <taxon>Brachyspiraceae</taxon>
        <taxon>Brachyspira</taxon>
    </lineage>
</organism>
<gene>
    <name evidence="4" type="ORF">BRSU_0255</name>
</gene>
<dbReference type="SUPFAM" id="SSF46689">
    <property type="entry name" value="Homeodomain-like"/>
    <property type="match status" value="1"/>
</dbReference>
<feature type="domain" description="HTH tetR-type" evidence="3">
    <location>
        <begin position="61"/>
        <end position="121"/>
    </location>
</feature>
<name>A0A0G4K4E0_9SPIR</name>